<keyword evidence="2" id="KW-0808">Transferase</keyword>
<dbReference type="GeneID" id="129339035"/>
<dbReference type="SUPFAM" id="SSF49309">
    <property type="entry name" value="Transglutaminase, two C-terminal domains"/>
    <property type="match status" value="2"/>
</dbReference>
<evidence type="ECO:0000256" key="4">
    <source>
        <dbReference type="ARBA" id="ARBA00022837"/>
    </source>
</evidence>
<dbReference type="InterPro" id="IPR036985">
    <property type="entry name" value="Transglutaminase-like_sf"/>
</dbReference>
<feature type="domain" description="Transglutaminase-like" evidence="10">
    <location>
        <begin position="266"/>
        <end position="358"/>
    </location>
</feature>
<dbReference type="InterPro" id="IPR038765">
    <property type="entry name" value="Papain-like_cys_pep_sf"/>
</dbReference>
<reference evidence="12" key="1">
    <citation type="submission" date="2025-08" db="UniProtKB">
        <authorList>
            <consortium name="RefSeq"/>
        </authorList>
    </citation>
    <scope>IDENTIFICATION</scope>
    <source>
        <tissue evidence="12">Blood</tissue>
    </source>
</reference>
<evidence type="ECO:0000256" key="1">
    <source>
        <dbReference type="ARBA" id="ARBA00005968"/>
    </source>
</evidence>
<feature type="binding site" evidence="9">
    <location>
        <position position="397"/>
    </location>
    <ligand>
        <name>Ca(2+)</name>
        <dbReference type="ChEBI" id="CHEBI:29108"/>
    </ligand>
</feature>
<keyword evidence="5" id="KW-0012">Acyltransferase</keyword>
<evidence type="ECO:0000256" key="7">
    <source>
        <dbReference type="ARBA" id="ARBA00051843"/>
    </source>
</evidence>
<dbReference type="InterPro" id="IPR002931">
    <property type="entry name" value="Transglutaminase-like"/>
</dbReference>
<feature type="active site" evidence="8">
    <location>
        <position position="274"/>
    </location>
</feature>
<dbReference type="PIRSF" id="PIRSF000459">
    <property type="entry name" value="TGM_EBP42"/>
    <property type="match status" value="1"/>
</dbReference>
<dbReference type="GO" id="GO:0046872">
    <property type="term" value="F:metal ion binding"/>
    <property type="evidence" value="ECO:0007669"/>
    <property type="project" value="UniProtKB-KW"/>
</dbReference>
<dbReference type="Pfam" id="PF01841">
    <property type="entry name" value="Transglut_core"/>
    <property type="match status" value="1"/>
</dbReference>
<dbReference type="AlphaFoldDB" id="A0AA97K6S1"/>
<dbReference type="KEGG" id="emc:129339035"/>
<dbReference type="EC" id="2.3.2.13" evidence="6"/>
<feature type="binding site" evidence="9">
    <location>
        <position position="450"/>
    </location>
    <ligand>
        <name>Ca(2+)</name>
        <dbReference type="ChEBI" id="CHEBI:29108"/>
    </ligand>
</feature>
<dbReference type="InterPro" id="IPR013783">
    <property type="entry name" value="Ig-like_fold"/>
</dbReference>
<dbReference type="FunFam" id="2.60.40.10:FF:000171">
    <property type="entry name" value="protein-glutamine gamma-glutamyltransferase 6"/>
    <property type="match status" value="1"/>
</dbReference>
<dbReference type="FunFam" id="2.60.40.10:FF:000278">
    <property type="entry name" value="Protein-glutamine gamma-glutamyltransferase 2"/>
    <property type="match status" value="1"/>
</dbReference>
<dbReference type="InterPro" id="IPR001102">
    <property type="entry name" value="Transglutaminase_N"/>
</dbReference>
<keyword evidence="3 9" id="KW-0479">Metal-binding</keyword>
<evidence type="ECO:0000256" key="9">
    <source>
        <dbReference type="PIRSR" id="PIRSR000459-2"/>
    </source>
</evidence>
<proteinExistence type="inferred from homology"/>
<dbReference type="RefSeq" id="XP_054849611.1">
    <property type="nucleotide sequence ID" value="XM_054993636.1"/>
</dbReference>
<feature type="binding site" evidence="9">
    <location>
        <position position="445"/>
    </location>
    <ligand>
        <name>Ca(2+)</name>
        <dbReference type="ChEBI" id="CHEBI:29108"/>
    </ligand>
</feature>
<dbReference type="FunFam" id="2.60.40.10:FF:000090">
    <property type="entry name" value="Protein-glutamine gamma-glutamyltransferase 2"/>
    <property type="match status" value="1"/>
</dbReference>
<evidence type="ECO:0000313" key="12">
    <source>
        <dbReference type="RefSeq" id="XP_054849611.1"/>
    </source>
</evidence>
<dbReference type="FunFam" id="3.90.260.10:FF:000001">
    <property type="entry name" value="Protein-glutamine gamma-glutamyltransferase 2"/>
    <property type="match status" value="1"/>
</dbReference>
<comment type="similarity">
    <text evidence="1">Belongs to the transglutaminase superfamily. Transglutaminase family.</text>
</comment>
<dbReference type="Gene3D" id="2.60.40.10">
    <property type="entry name" value="Immunoglobulins"/>
    <property type="match status" value="3"/>
</dbReference>
<evidence type="ECO:0000256" key="5">
    <source>
        <dbReference type="ARBA" id="ARBA00023315"/>
    </source>
</evidence>
<feature type="binding site" evidence="9">
    <location>
        <position position="395"/>
    </location>
    <ligand>
        <name>Ca(2+)</name>
        <dbReference type="ChEBI" id="CHEBI:29108"/>
    </ligand>
</feature>
<feature type="active site" evidence="8">
    <location>
        <position position="355"/>
    </location>
</feature>
<evidence type="ECO:0000256" key="6">
    <source>
        <dbReference type="ARBA" id="ARBA00024222"/>
    </source>
</evidence>
<evidence type="ECO:0000313" key="11">
    <source>
        <dbReference type="Proteomes" id="UP001190640"/>
    </source>
</evidence>
<organism evidence="11 12">
    <name type="scientific">Eublepharis macularius</name>
    <name type="common">Leopard gecko</name>
    <name type="synonym">Cyrtodactylus macularius</name>
    <dbReference type="NCBI Taxonomy" id="481883"/>
    <lineage>
        <taxon>Eukaryota</taxon>
        <taxon>Metazoa</taxon>
        <taxon>Chordata</taxon>
        <taxon>Craniata</taxon>
        <taxon>Vertebrata</taxon>
        <taxon>Euteleostomi</taxon>
        <taxon>Lepidosauria</taxon>
        <taxon>Squamata</taxon>
        <taxon>Bifurcata</taxon>
        <taxon>Gekkota</taxon>
        <taxon>Eublepharidae</taxon>
        <taxon>Eublepharinae</taxon>
        <taxon>Eublepharis</taxon>
    </lineage>
</organism>
<dbReference type="Proteomes" id="UP001190640">
    <property type="component" value="Chromosome 12"/>
</dbReference>
<evidence type="ECO:0000256" key="8">
    <source>
        <dbReference type="PIRSR" id="PIRSR000459-1"/>
    </source>
</evidence>
<name>A0AA97K6S1_EUBMA</name>
<comment type="cofactor">
    <cofactor evidence="9">
        <name>Ca(2+)</name>
        <dbReference type="ChEBI" id="CHEBI:29108"/>
    </cofactor>
    <text evidence="9">Binds 1 Ca(2+) ion per subunit.</text>
</comment>
<dbReference type="InterPro" id="IPR050779">
    <property type="entry name" value="Transglutaminase"/>
</dbReference>
<evidence type="ECO:0000256" key="3">
    <source>
        <dbReference type="ARBA" id="ARBA00022723"/>
    </source>
</evidence>
<dbReference type="InterPro" id="IPR008958">
    <property type="entry name" value="Transglutaminase_C"/>
</dbReference>
<feature type="active site" evidence="8">
    <location>
        <position position="332"/>
    </location>
</feature>
<gene>
    <name evidence="12" type="primary">LOC129339035</name>
</gene>
<accession>A0AA97K6S1</accession>
<protein>
    <recommendedName>
        <fullName evidence="6">protein-glutamine gamma-glutamyltransferase</fullName>
        <ecNumber evidence="6">2.3.2.13</ecNumber>
    </recommendedName>
</protein>
<keyword evidence="11" id="KW-1185">Reference proteome</keyword>
<evidence type="ECO:0000256" key="2">
    <source>
        <dbReference type="ARBA" id="ARBA00022679"/>
    </source>
</evidence>
<dbReference type="SUPFAM" id="SSF81296">
    <property type="entry name" value="E set domains"/>
    <property type="match status" value="1"/>
</dbReference>
<dbReference type="PANTHER" id="PTHR11590">
    <property type="entry name" value="PROTEIN-GLUTAMINE GAMMA-GLUTAMYLTRANSFERASE"/>
    <property type="match status" value="1"/>
</dbReference>
<sequence>MTAETLANVDWKWDENTVAHHTDRYNTKELVVRRGQPFVLTLTFSRTKPLGNNLTLIAETDANPDLQAKTRMAFAVSNTLSSSSWSAVQTSTDARSVSVSISSPPNAIVGRYKLSMTTSSGSSRPDRSLGTVVLLFNPWLAEDDVFMPNDAEREEYVLSEFGLVFSGSADHISNFGWDYGQFQEDILNICLTMLDRSRSCKQDPQGDLARRNDPKHVSRVLSAMVNSNDDSGVLKGNWSGKYRGGQNPSSWTGSVDLLRKWKASEFRAVKFGQCWVFAGVLTTVLRCMGVPTRMISNFNSAHDEDRTLTVDEYYDPSGNYLTMGIDSIWNYHVWNESWFVRPDLGSAYDGWQILDATPQERSTGIFQCGPASVRAIKEGDVDLNYDSPFVFAEVNADRITWTYNPSTRESKRLYTETKSVGQFISTKAVGSHTRMDITNNYKYAEGSDKERAVFEKARSTLNLNTMRATAVKMVRTPKPHVSGKFKVQRTPEVGKDVHLALKLTNLASEPKTLEAHMTAWTIVYMGKPIHEVWKNEQSVTLGPKEEKTLPIKISYEEYQQYLTTDNMIHTTALCQVEKEGDILVDRVITLENPSLTIKVLGRAKVNEEARVEVVFTNPLDQEVKDCVLLAEGSDLLVDKIKLDAPPVEAKRHTIIHFALTPRKYGTKQLLINFSCDRFQDIKAFQTVDVAK</sequence>
<dbReference type="SMART" id="SM00460">
    <property type="entry name" value="TGc"/>
    <property type="match status" value="1"/>
</dbReference>
<dbReference type="GO" id="GO:0003810">
    <property type="term" value="F:protein-glutamine gamma-glutamyltransferase activity"/>
    <property type="evidence" value="ECO:0007669"/>
    <property type="project" value="UniProtKB-EC"/>
</dbReference>
<dbReference type="InterPro" id="IPR014756">
    <property type="entry name" value="Ig_E-set"/>
</dbReference>
<dbReference type="Gene3D" id="3.90.260.10">
    <property type="entry name" value="Transglutaminase-like"/>
    <property type="match status" value="1"/>
</dbReference>
<evidence type="ECO:0000259" key="10">
    <source>
        <dbReference type="SMART" id="SM00460"/>
    </source>
</evidence>
<dbReference type="SUPFAM" id="SSF54001">
    <property type="entry name" value="Cysteine proteinases"/>
    <property type="match status" value="1"/>
</dbReference>
<dbReference type="InterPro" id="IPR036238">
    <property type="entry name" value="Transglutaminase_C_sf"/>
</dbReference>
<comment type="catalytic activity">
    <reaction evidence="7">
        <text>L-glutaminyl-[protein] + L-lysyl-[protein] = [protein]-L-lysyl-N(6)-5-L-glutamyl-[protein] + NH4(+)</text>
        <dbReference type="Rhea" id="RHEA:54816"/>
        <dbReference type="Rhea" id="RHEA-COMP:9752"/>
        <dbReference type="Rhea" id="RHEA-COMP:10207"/>
        <dbReference type="Rhea" id="RHEA-COMP:14005"/>
        <dbReference type="ChEBI" id="CHEBI:28938"/>
        <dbReference type="ChEBI" id="CHEBI:29969"/>
        <dbReference type="ChEBI" id="CHEBI:30011"/>
        <dbReference type="ChEBI" id="CHEBI:138370"/>
        <dbReference type="EC" id="2.3.2.13"/>
    </reaction>
</comment>
<dbReference type="Pfam" id="PF00868">
    <property type="entry name" value="Transglut_N"/>
    <property type="match status" value="1"/>
</dbReference>
<dbReference type="Pfam" id="PF00927">
    <property type="entry name" value="Transglut_C"/>
    <property type="match status" value="2"/>
</dbReference>
<dbReference type="InterPro" id="IPR023608">
    <property type="entry name" value="Transglutaminase_animal"/>
</dbReference>
<keyword evidence="4 9" id="KW-0106">Calcium</keyword>
<dbReference type="PANTHER" id="PTHR11590:SF36">
    <property type="entry name" value="PROTEIN-GLUTAMINE GAMMA-GLUTAMYLTRANSFERASE E"/>
    <property type="match status" value="1"/>
</dbReference>